<evidence type="ECO:0000313" key="5">
    <source>
        <dbReference type="EMBL" id="RWY49213.1"/>
    </source>
</evidence>
<evidence type="ECO:0000313" key="6">
    <source>
        <dbReference type="Proteomes" id="UP000286701"/>
    </source>
</evidence>
<organism evidence="5 6">
    <name type="scientific">Mucilaginibacter gilvus</name>
    <dbReference type="NCBI Taxonomy" id="2305909"/>
    <lineage>
        <taxon>Bacteria</taxon>
        <taxon>Pseudomonadati</taxon>
        <taxon>Bacteroidota</taxon>
        <taxon>Sphingobacteriia</taxon>
        <taxon>Sphingobacteriales</taxon>
        <taxon>Sphingobacteriaceae</taxon>
        <taxon>Mucilaginibacter</taxon>
    </lineage>
</organism>
<accession>A0A3S3ULJ7</accession>
<dbReference type="InterPro" id="IPR050280">
    <property type="entry name" value="OMP_Chaperone_SurA"/>
</dbReference>
<dbReference type="Proteomes" id="UP000286701">
    <property type="component" value="Unassembled WGS sequence"/>
</dbReference>
<dbReference type="RefSeq" id="WP_128535285.1">
    <property type="nucleotide sequence ID" value="NZ_SBIW01000008.1"/>
</dbReference>
<dbReference type="PANTHER" id="PTHR47637:SF1">
    <property type="entry name" value="CHAPERONE SURA"/>
    <property type="match status" value="1"/>
</dbReference>
<dbReference type="PROSITE" id="PS01096">
    <property type="entry name" value="PPIC_PPIASE_1"/>
    <property type="match status" value="1"/>
</dbReference>
<name>A0A3S3ULJ7_9SPHI</name>
<dbReference type="InterPro" id="IPR023058">
    <property type="entry name" value="PPIase_PpiC_CS"/>
</dbReference>
<sequence length="478" mass="54081">MRKIGIFIVNIFLVATVAQAQIDTTKHVKADTTTKAFAGPVRTIDKIAGIVGSSIILQSDIELQYAQYLVSGQQPNPDFKAVLLQNQLTQKLLAQQAVIDSVQVKEEDVDADVDRRMRSFIQRAGGEEKLQQFLGKSTIQYKDEIRPDIKESMIAQRMRQKITEKVNTSPQDVKRFFELMPKDSLPTFNKEVEVGEIVFDPKMSKEEKQFYKDKAEELRQRVKKGEDFGALARLYSQDPGSAPDGGDLGFNDRNGYVKEYSAVAFKLKAGEISSVFESDFGFHFLQVIERRGEQVHTRHLLIVPATTPASIERAKVSADSLYTVMKANKLIDFSSAASLFSDNKDTKYNGGMMLNADNVQNRSTYIPTDKLDPQVALVIDTMKVGSISKPTLFTDAQTGKKSYKILYLKSVTDAHKANLDQDFAKLKEMAMDDKLNRTVSQWFEKRRKETFIKIDPEYQRYPILQKWIAPVTTAQVKL</sequence>
<dbReference type="GO" id="GO:0003755">
    <property type="term" value="F:peptidyl-prolyl cis-trans isomerase activity"/>
    <property type="evidence" value="ECO:0007669"/>
    <property type="project" value="UniProtKB-KW"/>
</dbReference>
<dbReference type="Gene3D" id="1.10.4030.10">
    <property type="entry name" value="Porin chaperone SurA, peptide-binding domain"/>
    <property type="match status" value="1"/>
</dbReference>
<keyword evidence="2" id="KW-0697">Rotamase</keyword>
<dbReference type="SUPFAM" id="SSF109998">
    <property type="entry name" value="Triger factor/SurA peptide-binding domain-like"/>
    <property type="match status" value="1"/>
</dbReference>
<evidence type="ECO:0000256" key="3">
    <source>
        <dbReference type="SAM" id="SignalP"/>
    </source>
</evidence>
<dbReference type="OrthoDB" id="14196at2"/>
<feature type="chain" id="PRO_5018768928" evidence="3">
    <location>
        <begin position="21"/>
        <end position="478"/>
    </location>
</feature>
<dbReference type="InterPro" id="IPR046357">
    <property type="entry name" value="PPIase_dom_sf"/>
</dbReference>
<feature type="domain" description="PpiC" evidence="4">
    <location>
        <begin position="189"/>
        <end position="289"/>
    </location>
</feature>
<feature type="signal peptide" evidence="3">
    <location>
        <begin position="1"/>
        <end position="20"/>
    </location>
</feature>
<evidence type="ECO:0000256" key="2">
    <source>
        <dbReference type="PROSITE-ProRule" id="PRU00278"/>
    </source>
</evidence>
<reference evidence="5 6" key="1">
    <citation type="submission" date="2019-01" db="EMBL/GenBank/DDBJ databases">
        <title>Mucilaginibacter antarcticum sp. nov., isolated from antarctic soil.</title>
        <authorList>
            <person name="Yan Y.-Q."/>
            <person name="Du Z.-J."/>
        </authorList>
    </citation>
    <scope>NUCLEOTIDE SEQUENCE [LARGE SCALE GENOMIC DNA]</scope>
    <source>
        <strain evidence="5 6">F01003</strain>
    </source>
</reference>
<dbReference type="AlphaFoldDB" id="A0A3S3ULJ7"/>
<dbReference type="InterPro" id="IPR027304">
    <property type="entry name" value="Trigger_fact/SurA_dom_sf"/>
</dbReference>
<evidence type="ECO:0000259" key="4">
    <source>
        <dbReference type="PROSITE" id="PS50198"/>
    </source>
</evidence>
<dbReference type="PROSITE" id="PS50198">
    <property type="entry name" value="PPIC_PPIASE_2"/>
    <property type="match status" value="2"/>
</dbReference>
<keyword evidence="2 5" id="KW-0413">Isomerase</keyword>
<proteinExistence type="predicted"/>
<gene>
    <name evidence="5" type="ORF">EPL05_17525</name>
</gene>
<dbReference type="InterPro" id="IPR000297">
    <property type="entry name" value="PPIase_PpiC"/>
</dbReference>
<keyword evidence="6" id="KW-1185">Reference proteome</keyword>
<dbReference type="Gene3D" id="3.10.50.40">
    <property type="match status" value="2"/>
</dbReference>
<dbReference type="PANTHER" id="PTHR47637">
    <property type="entry name" value="CHAPERONE SURA"/>
    <property type="match status" value="1"/>
</dbReference>
<feature type="domain" description="PpiC" evidence="4">
    <location>
        <begin position="292"/>
        <end position="390"/>
    </location>
</feature>
<keyword evidence="1 3" id="KW-0732">Signal</keyword>
<protein>
    <submittedName>
        <fullName evidence="5">Peptidylprolyl isomerase</fullName>
    </submittedName>
</protein>
<comment type="caution">
    <text evidence="5">The sequence shown here is derived from an EMBL/GenBank/DDBJ whole genome shotgun (WGS) entry which is preliminary data.</text>
</comment>
<dbReference type="SUPFAM" id="SSF54534">
    <property type="entry name" value="FKBP-like"/>
    <property type="match status" value="2"/>
</dbReference>
<dbReference type="Pfam" id="PF00639">
    <property type="entry name" value="Rotamase"/>
    <property type="match status" value="2"/>
</dbReference>
<dbReference type="EMBL" id="SBIW01000008">
    <property type="protein sequence ID" value="RWY49213.1"/>
    <property type="molecule type" value="Genomic_DNA"/>
</dbReference>
<evidence type="ECO:0000256" key="1">
    <source>
        <dbReference type="ARBA" id="ARBA00022729"/>
    </source>
</evidence>